<dbReference type="eggNOG" id="KOG3036">
    <property type="taxonomic scope" value="Eukaryota"/>
</dbReference>
<dbReference type="InParanoid" id="K0KGW4"/>
<sequence>MYQQQRPIYSEGNTQQRNISQPFNLSNPLPNSAMNTLSQQPQHQPILNQAQFPPFNQNNPLLQQQQTASPINPVKQLHQQSLTPHSVPQQLINSGFPQDQQQQIPSGMTSTGLSSQIPQPSLATSVSEGPRALDDKNVYQWIVELSYGPNREQALLELGKKREQYDDLPIVLWNSFGVMTSLLDEIVSVYPLLSPPNLTSAASSRVCNALALLQCVAAHQETRNLFLNAHIPLFLYPFLNTNSKQRPFEYLRLTSLGVIGALVKNDTPEVISFLLTTEIIPLCLRIMESSSELSKTVAIFIVQKILVDDAGLAYVCQTYERFAAVASVLKAMVDQLLTQEGSRLLKHVVRCYLRLSDNPDARTALRKCLPESLKDQTFHQALKDDTSSKKCLAQLLLNLGDYEGQQQAQNLQQ</sequence>
<evidence type="ECO:0000313" key="3">
    <source>
        <dbReference type="EMBL" id="CCH44425.1"/>
    </source>
</evidence>
<feature type="region of interest" description="Disordered" evidence="2">
    <location>
        <begin position="1"/>
        <end position="42"/>
    </location>
</feature>
<dbReference type="Proteomes" id="UP000009328">
    <property type="component" value="Unassembled WGS sequence"/>
</dbReference>
<evidence type="ECO:0000256" key="2">
    <source>
        <dbReference type="SAM" id="MobiDB-lite"/>
    </source>
</evidence>
<dbReference type="FunCoup" id="K0KGW4">
    <property type="interactions" value="889"/>
</dbReference>
<organism evidence="3 4">
    <name type="scientific">Wickerhamomyces ciferrii (strain ATCC 14091 / BCRC 22168 / CBS 111 / JCM 3599 / NBRC 0793 / NRRL Y-1031 F-60-10)</name>
    <name type="common">Yeast</name>
    <name type="synonym">Pichia ciferrii</name>
    <dbReference type="NCBI Taxonomy" id="1206466"/>
    <lineage>
        <taxon>Eukaryota</taxon>
        <taxon>Fungi</taxon>
        <taxon>Dikarya</taxon>
        <taxon>Ascomycota</taxon>
        <taxon>Saccharomycotina</taxon>
        <taxon>Saccharomycetes</taxon>
        <taxon>Phaffomycetales</taxon>
        <taxon>Wickerhamomycetaceae</taxon>
        <taxon>Wickerhamomyces</taxon>
    </lineage>
</organism>
<accession>K0KGW4</accession>
<evidence type="ECO:0000313" key="4">
    <source>
        <dbReference type="Proteomes" id="UP000009328"/>
    </source>
</evidence>
<evidence type="ECO:0000256" key="1">
    <source>
        <dbReference type="ARBA" id="ARBA00006385"/>
    </source>
</evidence>
<dbReference type="Gene3D" id="1.25.10.10">
    <property type="entry name" value="Leucine-rich Repeat Variant"/>
    <property type="match status" value="1"/>
</dbReference>
<dbReference type="AlphaFoldDB" id="K0KGW4"/>
<comment type="caution">
    <text evidence="3">The sequence shown here is derived from an EMBL/GenBank/DDBJ whole genome shotgun (WGS) entry which is preliminary data.</text>
</comment>
<gene>
    <name evidence="3" type="ORF">BN7_3989</name>
</gene>
<feature type="compositionally biased region" description="Polar residues" evidence="2">
    <location>
        <begin position="79"/>
        <end position="127"/>
    </location>
</feature>
<dbReference type="EMBL" id="CAIF01000127">
    <property type="protein sequence ID" value="CCH44425.1"/>
    <property type="molecule type" value="Genomic_DNA"/>
</dbReference>
<dbReference type="FunFam" id="1.25.10.10:FF:000160">
    <property type="entry name" value="Cell differentiation protein"/>
    <property type="match status" value="1"/>
</dbReference>
<name>K0KGW4_WICCF</name>
<keyword evidence="4" id="KW-1185">Reference proteome</keyword>
<dbReference type="STRING" id="1206466.K0KGW4"/>
<reference evidence="3 4" key="1">
    <citation type="journal article" date="2012" name="Eukaryot. Cell">
        <title>Draft genome sequence of Wickerhamomyces ciferrii NRRL Y-1031 F-60-10.</title>
        <authorList>
            <person name="Schneider J."/>
            <person name="Andrea H."/>
            <person name="Blom J."/>
            <person name="Jaenicke S."/>
            <person name="Ruckert C."/>
            <person name="Schorsch C."/>
            <person name="Szczepanowski R."/>
            <person name="Farwick M."/>
            <person name="Goesmann A."/>
            <person name="Puhler A."/>
            <person name="Schaffer S."/>
            <person name="Tauch A."/>
            <person name="Kohler T."/>
            <person name="Brinkrolf K."/>
        </authorList>
    </citation>
    <scope>NUCLEOTIDE SEQUENCE [LARGE SCALE GENOMIC DNA]</scope>
    <source>
        <strain evidence="4">ATCC 14091 / BCRC 22168 / CBS 111 / JCM 3599 / NBRC 0793 / NRRL Y-1031 F-60-10</strain>
    </source>
</reference>
<protein>
    <submittedName>
        <fullName evidence="3">Cell differentiation protein rcd1</fullName>
    </submittedName>
</protein>
<dbReference type="GO" id="GO:0006402">
    <property type="term" value="P:mRNA catabolic process"/>
    <property type="evidence" value="ECO:0007669"/>
    <property type="project" value="InterPro"/>
</dbReference>
<dbReference type="PANTHER" id="PTHR12262">
    <property type="entry name" value="CCR4-NOT TRANSCRIPTION COMPLEX SUBUNIT 9"/>
    <property type="match status" value="1"/>
</dbReference>
<proteinExistence type="inferred from homology"/>
<dbReference type="SUPFAM" id="SSF48371">
    <property type="entry name" value="ARM repeat"/>
    <property type="match status" value="1"/>
</dbReference>
<dbReference type="HOGENOM" id="CLU_039962_0_2_1"/>
<comment type="similarity">
    <text evidence="1">Belongs to the CNOT9 family.</text>
</comment>
<dbReference type="Pfam" id="PF04078">
    <property type="entry name" value="Rcd1"/>
    <property type="match status" value="1"/>
</dbReference>
<dbReference type="InterPro" id="IPR007216">
    <property type="entry name" value="CNOT9"/>
</dbReference>
<dbReference type="InterPro" id="IPR016024">
    <property type="entry name" value="ARM-type_fold"/>
</dbReference>
<dbReference type="GO" id="GO:0030014">
    <property type="term" value="C:CCR4-NOT complex"/>
    <property type="evidence" value="ECO:0007669"/>
    <property type="project" value="InterPro"/>
</dbReference>
<feature type="region of interest" description="Disordered" evidence="2">
    <location>
        <begin position="79"/>
        <end position="129"/>
    </location>
</feature>
<dbReference type="InterPro" id="IPR011989">
    <property type="entry name" value="ARM-like"/>
</dbReference>